<sequence>MKNHDADGQSRYPYERVKDPDDVKGVKMENNTVKAICNMIVTPYMEILPVYMNLLEVTENLGQVNHLH</sequence>
<evidence type="ECO:0000256" key="1">
    <source>
        <dbReference type="SAM" id="MobiDB-lite"/>
    </source>
</evidence>
<evidence type="ECO:0000313" key="2">
    <source>
        <dbReference type="EMBL" id="KAH3782401.1"/>
    </source>
</evidence>
<proteinExistence type="predicted"/>
<reference evidence="2" key="2">
    <citation type="submission" date="2020-11" db="EMBL/GenBank/DDBJ databases">
        <authorList>
            <person name="McCartney M.A."/>
            <person name="Auch B."/>
            <person name="Kono T."/>
            <person name="Mallez S."/>
            <person name="Becker A."/>
            <person name="Gohl D.M."/>
            <person name="Silverstein K.A.T."/>
            <person name="Koren S."/>
            <person name="Bechman K.B."/>
            <person name="Herman A."/>
            <person name="Abrahante J.E."/>
            <person name="Garbe J."/>
        </authorList>
    </citation>
    <scope>NUCLEOTIDE SEQUENCE</scope>
    <source>
        <strain evidence="2">Duluth1</strain>
        <tissue evidence="2">Whole animal</tissue>
    </source>
</reference>
<comment type="caution">
    <text evidence="2">The sequence shown here is derived from an EMBL/GenBank/DDBJ whole genome shotgun (WGS) entry which is preliminary data.</text>
</comment>
<dbReference type="EMBL" id="JAIWYP010000008">
    <property type="protein sequence ID" value="KAH3782401.1"/>
    <property type="molecule type" value="Genomic_DNA"/>
</dbReference>
<accession>A0A9D4EML4</accession>
<organism evidence="2 3">
    <name type="scientific">Dreissena polymorpha</name>
    <name type="common">Zebra mussel</name>
    <name type="synonym">Mytilus polymorpha</name>
    <dbReference type="NCBI Taxonomy" id="45954"/>
    <lineage>
        <taxon>Eukaryota</taxon>
        <taxon>Metazoa</taxon>
        <taxon>Spiralia</taxon>
        <taxon>Lophotrochozoa</taxon>
        <taxon>Mollusca</taxon>
        <taxon>Bivalvia</taxon>
        <taxon>Autobranchia</taxon>
        <taxon>Heteroconchia</taxon>
        <taxon>Euheterodonta</taxon>
        <taxon>Imparidentia</taxon>
        <taxon>Neoheterodontei</taxon>
        <taxon>Myida</taxon>
        <taxon>Dreissenoidea</taxon>
        <taxon>Dreissenidae</taxon>
        <taxon>Dreissena</taxon>
    </lineage>
</organism>
<dbReference type="Proteomes" id="UP000828390">
    <property type="component" value="Unassembled WGS sequence"/>
</dbReference>
<protein>
    <submittedName>
        <fullName evidence="2">Uncharacterized protein</fullName>
    </submittedName>
</protein>
<feature type="region of interest" description="Disordered" evidence="1">
    <location>
        <begin position="1"/>
        <end position="23"/>
    </location>
</feature>
<reference evidence="2" key="1">
    <citation type="journal article" date="2019" name="bioRxiv">
        <title>The Genome of the Zebra Mussel, Dreissena polymorpha: A Resource for Invasive Species Research.</title>
        <authorList>
            <person name="McCartney M.A."/>
            <person name="Auch B."/>
            <person name="Kono T."/>
            <person name="Mallez S."/>
            <person name="Zhang Y."/>
            <person name="Obille A."/>
            <person name="Becker A."/>
            <person name="Abrahante J.E."/>
            <person name="Garbe J."/>
            <person name="Badalamenti J.P."/>
            <person name="Herman A."/>
            <person name="Mangelson H."/>
            <person name="Liachko I."/>
            <person name="Sullivan S."/>
            <person name="Sone E.D."/>
            <person name="Koren S."/>
            <person name="Silverstein K.A.T."/>
            <person name="Beckman K.B."/>
            <person name="Gohl D.M."/>
        </authorList>
    </citation>
    <scope>NUCLEOTIDE SEQUENCE</scope>
    <source>
        <strain evidence="2">Duluth1</strain>
        <tissue evidence="2">Whole animal</tissue>
    </source>
</reference>
<keyword evidence="3" id="KW-1185">Reference proteome</keyword>
<name>A0A9D4EML4_DREPO</name>
<dbReference type="AlphaFoldDB" id="A0A9D4EML4"/>
<gene>
    <name evidence="2" type="ORF">DPMN_160316</name>
</gene>
<evidence type="ECO:0000313" key="3">
    <source>
        <dbReference type="Proteomes" id="UP000828390"/>
    </source>
</evidence>